<sequence length="235" mass="25593">MEGQPARELWPQDLALPPKYCAGCRGLREGHEPYRHLASQAALAFLATRSPHLVSALPSLVPPLRLALQTYEPSLVGHALLMLQRLLRAHPGVGSALAPHLRHLLPVLALFRRRHFELQLPPPFCLAPAGSFTGSGLAPEAGARKCTVCGYPVDKEVASQQARAQFQAAAEANPHLLDSPRQQEFKRAAWRGRASKRYVLQEVINETLELLVAAGGGAALKAVQHAIPTFCYHNP</sequence>
<dbReference type="PANTHER" id="PTHR21207:SF2">
    <property type="entry name" value="PARKIN COREGULATED GENE PROTEIN"/>
    <property type="match status" value="1"/>
</dbReference>
<dbReference type="Proteomes" id="UP000485058">
    <property type="component" value="Unassembled WGS sequence"/>
</dbReference>
<dbReference type="PANTHER" id="PTHR21207">
    <property type="entry name" value="PARKIN COREGULATED GENE PROTEIN PARK2 COREGULATED"/>
    <property type="match status" value="1"/>
</dbReference>
<proteinExistence type="predicted"/>
<dbReference type="GO" id="GO:0051879">
    <property type="term" value="F:Hsp90 protein binding"/>
    <property type="evidence" value="ECO:0007669"/>
    <property type="project" value="TreeGrafter"/>
</dbReference>
<reference evidence="1 2" key="1">
    <citation type="submission" date="2020-02" db="EMBL/GenBank/DDBJ databases">
        <title>Draft genome sequence of Haematococcus lacustris strain NIES-144.</title>
        <authorList>
            <person name="Morimoto D."/>
            <person name="Nakagawa S."/>
            <person name="Yoshida T."/>
            <person name="Sawayama S."/>
        </authorList>
    </citation>
    <scope>NUCLEOTIDE SEQUENCE [LARGE SCALE GENOMIC DNA]</scope>
    <source>
        <strain evidence="1 2">NIES-144</strain>
    </source>
</reference>
<comment type="caution">
    <text evidence="1">The sequence shown here is derived from an EMBL/GenBank/DDBJ whole genome shotgun (WGS) entry which is preliminary data.</text>
</comment>
<gene>
    <name evidence="1" type="ORF">HaLaN_08577</name>
</gene>
<accession>A0A699Z1G4</accession>
<name>A0A699Z1G4_HAELA</name>
<keyword evidence="2" id="KW-1185">Reference proteome</keyword>
<organism evidence="1 2">
    <name type="scientific">Haematococcus lacustris</name>
    <name type="common">Green alga</name>
    <name type="synonym">Haematococcus pluvialis</name>
    <dbReference type="NCBI Taxonomy" id="44745"/>
    <lineage>
        <taxon>Eukaryota</taxon>
        <taxon>Viridiplantae</taxon>
        <taxon>Chlorophyta</taxon>
        <taxon>core chlorophytes</taxon>
        <taxon>Chlorophyceae</taxon>
        <taxon>CS clade</taxon>
        <taxon>Chlamydomonadales</taxon>
        <taxon>Haematococcaceae</taxon>
        <taxon>Haematococcus</taxon>
    </lineage>
</organism>
<evidence type="ECO:0000313" key="2">
    <source>
        <dbReference type="Proteomes" id="UP000485058"/>
    </source>
</evidence>
<dbReference type="AlphaFoldDB" id="A0A699Z1G4"/>
<dbReference type="Pfam" id="PF10274">
    <property type="entry name" value="ParcG"/>
    <property type="match status" value="1"/>
</dbReference>
<dbReference type="EMBL" id="BLLF01000543">
    <property type="protein sequence ID" value="GFH12819.1"/>
    <property type="molecule type" value="Genomic_DNA"/>
</dbReference>
<dbReference type="GO" id="GO:0030544">
    <property type="term" value="F:Hsp70 protein binding"/>
    <property type="evidence" value="ECO:0007669"/>
    <property type="project" value="TreeGrafter"/>
</dbReference>
<dbReference type="InterPro" id="IPR019399">
    <property type="entry name" value="Parkin_co-regulated_protein"/>
</dbReference>
<evidence type="ECO:0000313" key="1">
    <source>
        <dbReference type="EMBL" id="GFH12819.1"/>
    </source>
</evidence>
<protein>
    <submittedName>
        <fullName evidence="1">Uncharacterized protein</fullName>
    </submittedName>
</protein>